<dbReference type="AlphaFoldDB" id="A0A6C0EI45"/>
<accession>A0A6C0EI45</accession>
<sequence length="91" mass="11131">MEWNIADDEFIKIADKCISQLINNYNISIVPLEYIYRNLDKELKRAGIFLKLNNKRRSVKVYIKSKYKNWIHFLFEFENKFMINRNNIIII</sequence>
<reference evidence="1" key="1">
    <citation type="journal article" date="2020" name="Nature">
        <title>Giant virus diversity and host interactions through global metagenomics.</title>
        <authorList>
            <person name="Schulz F."/>
            <person name="Roux S."/>
            <person name="Paez-Espino D."/>
            <person name="Jungbluth S."/>
            <person name="Walsh D.A."/>
            <person name="Denef V.J."/>
            <person name="McMahon K.D."/>
            <person name="Konstantinidis K.T."/>
            <person name="Eloe-Fadrosh E.A."/>
            <person name="Kyrpides N.C."/>
            <person name="Woyke T."/>
        </authorList>
    </citation>
    <scope>NUCLEOTIDE SEQUENCE</scope>
    <source>
        <strain evidence="1">GVMAG-M-3300001351-8</strain>
    </source>
</reference>
<protein>
    <submittedName>
        <fullName evidence="1">Uncharacterized protein</fullName>
    </submittedName>
</protein>
<organism evidence="1">
    <name type="scientific">viral metagenome</name>
    <dbReference type="NCBI Taxonomy" id="1070528"/>
    <lineage>
        <taxon>unclassified sequences</taxon>
        <taxon>metagenomes</taxon>
        <taxon>organismal metagenomes</taxon>
    </lineage>
</organism>
<evidence type="ECO:0000313" key="1">
    <source>
        <dbReference type="EMBL" id="QHT28846.1"/>
    </source>
</evidence>
<dbReference type="EMBL" id="MN738865">
    <property type="protein sequence ID" value="QHT28846.1"/>
    <property type="molecule type" value="Genomic_DNA"/>
</dbReference>
<name>A0A6C0EI45_9ZZZZ</name>
<proteinExistence type="predicted"/>